<evidence type="ECO:0000313" key="14">
    <source>
        <dbReference type="Proteomes" id="UP000005940"/>
    </source>
</evidence>
<feature type="region of interest" description="Disordered" evidence="12">
    <location>
        <begin position="364"/>
        <end position="402"/>
    </location>
</feature>
<keyword evidence="14" id="KW-1185">Reference proteome</keyword>
<dbReference type="GO" id="GO:0004719">
    <property type="term" value="F:protein-L-isoaspartate (D-aspartate) O-methyltransferase activity"/>
    <property type="evidence" value="ECO:0007669"/>
    <property type="project" value="UniProtKB-EC"/>
</dbReference>
<evidence type="ECO:0000256" key="9">
    <source>
        <dbReference type="ARBA" id="ARBA00030757"/>
    </source>
</evidence>
<dbReference type="SUPFAM" id="SSF53335">
    <property type="entry name" value="S-adenosyl-L-methionine-dependent methyltransferases"/>
    <property type="match status" value="1"/>
</dbReference>
<evidence type="ECO:0000256" key="5">
    <source>
        <dbReference type="ARBA" id="ARBA00022490"/>
    </source>
</evidence>
<dbReference type="EC" id="2.1.1.77" evidence="3"/>
<reference evidence="13 14" key="1">
    <citation type="journal article" date="2012" name="J. Bacteriol.">
        <title>Draft genome of Streptomyces tsukubaensis NRRL 18488, the producer of the clinically important immunosuppressant tacrolimus (FK506).</title>
        <authorList>
            <person name="Barreiro C."/>
            <person name="Prieto C."/>
            <person name="Sola-Landa A."/>
            <person name="Solera E."/>
            <person name="Martinez-Castro M."/>
            <person name="Perez-Redondo R."/>
            <person name="Garcia-Estrada C."/>
            <person name="Aparicio J.F."/>
            <person name="Fernandez-Martinez L.T."/>
            <person name="Santos-Aberturas J."/>
            <person name="Salehi-Najafabadi Z."/>
            <person name="Rodriguez-Garcia A."/>
            <person name="Tauch A."/>
            <person name="Martin J.F."/>
        </authorList>
    </citation>
    <scope>NUCLEOTIDE SEQUENCE [LARGE SCALE GENOMIC DNA]</scope>
    <source>
        <strain evidence="14">DSM 42081 / NBRC 108919 / NRRL 18488 / 9993</strain>
    </source>
</reference>
<protein>
    <recommendedName>
        <fullName evidence="4">Protein-L-isoaspartate O-methyltransferase</fullName>
        <ecNumber evidence="3">2.1.1.77</ecNumber>
    </recommendedName>
    <alternativeName>
        <fullName evidence="11">L-isoaspartyl protein carboxyl methyltransferase</fullName>
    </alternativeName>
    <alternativeName>
        <fullName evidence="9">Protein L-isoaspartyl methyltransferase</fullName>
    </alternativeName>
    <alternativeName>
        <fullName evidence="10">Protein-beta-aspartate methyltransferase</fullName>
    </alternativeName>
</protein>
<keyword evidence="8" id="KW-0949">S-adenosyl-L-methionine</keyword>
<dbReference type="InterPro" id="IPR027573">
    <property type="entry name" value="Methyltran_FxLD"/>
</dbReference>
<comment type="subcellular location">
    <subcellularLocation>
        <location evidence="1">Cytoplasm</location>
    </subcellularLocation>
</comment>
<keyword evidence="6 13" id="KW-0489">Methyltransferase</keyword>
<evidence type="ECO:0000256" key="8">
    <source>
        <dbReference type="ARBA" id="ARBA00022691"/>
    </source>
</evidence>
<comment type="similarity">
    <text evidence="2">Belongs to the methyltransferase superfamily. L-isoaspartyl/D-aspartyl protein methyltransferase family.</text>
</comment>
<evidence type="ECO:0000256" key="11">
    <source>
        <dbReference type="ARBA" id="ARBA00031350"/>
    </source>
</evidence>
<organism evidence="13 14">
    <name type="scientific">Streptomyces tsukubensis (strain DSM 42081 / NBRC 108919 / NRRL 18488 / 9993)</name>
    <dbReference type="NCBI Taxonomy" id="1114943"/>
    <lineage>
        <taxon>Bacteria</taxon>
        <taxon>Bacillati</taxon>
        <taxon>Actinomycetota</taxon>
        <taxon>Actinomycetes</taxon>
        <taxon>Kitasatosporales</taxon>
        <taxon>Streptomycetaceae</taxon>
        <taxon>Streptomyces</taxon>
    </lineage>
</organism>
<name>A0A7G3UDC7_STRT9</name>
<gene>
    <name evidence="13" type="primary">fxlM</name>
    <name evidence="13" type="ORF">STSU_013225</name>
</gene>
<dbReference type="InterPro" id="IPR029063">
    <property type="entry name" value="SAM-dependent_MTases_sf"/>
</dbReference>
<evidence type="ECO:0000256" key="4">
    <source>
        <dbReference type="ARBA" id="ARBA00013346"/>
    </source>
</evidence>
<accession>A0A7G3UDC7</accession>
<evidence type="ECO:0000256" key="2">
    <source>
        <dbReference type="ARBA" id="ARBA00005369"/>
    </source>
</evidence>
<dbReference type="NCBIfam" id="TIGR04364">
    <property type="entry name" value="methyltran_FxLD"/>
    <property type="match status" value="1"/>
</dbReference>
<evidence type="ECO:0000256" key="10">
    <source>
        <dbReference type="ARBA" id="ARBA00031323"/>
    </source>
</evidence>
<dbReference type="InterPro" id="IPR000682">
    <property type="entry name" value="PCMT"/>
</dbReference>
<dbReference type="PANTHER" id="PTHR11579:SF0">
    <property type="entry name" value="PROTEIN-L-ISOASPARTATE(D-ASPARTATE) O-METHYLTRANSFERASE"/>
    <property type="match status" value="1"/>
</dbReference>
<proteinExistence type="inferred from homology"/>
<evidence type="ECO:0000256" key="1">
    <source>
        <dbReference type="ARBA" id="ARBA00004496"/>
    </source>
</evidence>
<sequence>MLGVESTAAALNAGLVEELEHSGRIVSPQVAAAFRAVRRDLFVPGIPLDDAYRDDAVFTKRDADGSPLSSVSAPWLVATMLERLGVRQGDRVLEIGSGGYNAALLRHLVGPHGSVTSQDIDPEVIERAARCLAGAGVDGVRLVTGDGTLGVPAGGPYDRLVVTVQATSIAPAWLEQLTDEGRLVVPLRIRGLGRLLTFVREDDHWVGDGWDLCGFVRMRGPAARNPLMTTRLGDGIRLRWDGGPQPDADVLTAALAGERREVWTGVAVGVAEGTRPVVDLWLATVLDVFGRLHTGGAASVGEATVQALPGGSPATWTRDGLAHLVMRPADTGGSRFEYGVAWYGRDGAFAEDFAAQLRHWDRDHRGGPGPVLRVHPKESRDQRTGAGRLLDRPGPPAVITWP</sequence>
<dbReference type="AlphaFoldDB" id="A0A7G3UDC7"/>
<keyword evidence="5" id="KW-0963">Cytoplasm</keyword>
<dbReference type="EMBL" id="CP029159">
    <property type="protein sequence ID" value="QKM67988.1"/>
    <property type="molecule type" value="Genomic_DNA"/>
</dbReference>
<evidence type="ECO:0000256" key="12">
    <source>
        <dbReference type="SAM" id="MobiDB-lite"/>
    </source>
</evidence>
<dbReference type="GO" id="GO:0032259">
    <property type="term" value="P:methylation"/>
    <property type="evidence" value="ECO:0007669"/>
    <property type="project" value="UniProtKB-KW"/>
</dbReference>
<evidence type="ECO:0000256" key="7">
    <source>
        <dbReference type="ARBA" id="ARBA00022679"/>
    </source>
</evidence>
<evidence type="ECO:0000256" key="3">
    <source>
        <dbReference type="ARBA" id="ARBA00011890"/>
    </source>
</evidence>
<dbReference type="CDD" id="cd02440">
    <property type="entry name" value="AdoMet_MTases"/>
    <property type="match status" value="1"/>
</dbReference>
<evidence type="ECO:0000313" key="13">
    <source>
        <dbReference type="EMBL" id="QKM67988.1"/>
    </source>
</evidence>
<dbReference type="Gene3D" id="3.40.50.150">
    <property type="entry name" value="Vaccinia Virus protein VP39"/>
    <property type="match status" value="1"/>
</dbReference>
<dbReference type="PANTHER" id="PTHR11579">
    <property type="entry name" value="PROTEIN-L-ISOASPARTATE O-METHYLTRANSFERASE"/>
    <property type="match status" value="1"/>
</dbReference>
<keyword evidence="7" id="KW-0808">Transferase</keyword>
<evidence type="ECO:0000256" key="6">
    <source>
        <dbReference type="ARBA" id="ARBA00022603"/>
    </source>
</evidence>
<dbReference type="GO" id="GO:0005737">
    <property type="term" value="C:cytoplasm"/>
    <property type="evidence" value="ECO:0007669"/>
    <property type="project" value="UniProtKB-SubCell"/>
</dbReference>
<dbReference type="Proteomes" id="UP000005940">
    <property type="component" value="Chromosome"/>
</dbReference>
<dbReference type="Pfam" id="PF01135">
    <property type="entry name" value="PCMT"/>
    <property type="match status" value="1"/>
</dbReference>